<feature type="transmembrane region" description="Helical" evidence="2">
    <location>
        <begin position="192"/>
        <end position="216"/>
    </location>
</feature>
<keyword evidence="4" id="KW-1185">Reference proteome</keyword>
<gene>
    <name evidence="3" type="ORF">F8M41_009479</name>
</gene>
<accession>A0A8H3X3R4</accession>
<keyword evidence="2" id="KW-0472">Membrane</keyword>
<evidence type="ECO:0000256" key="1">
    <source>
        <dbReference type="SAM" id="MobiDB-lite"/>
    </source>
</evidence>
<proteinExistence type="predicted"/>
<evidence type="ECO:0000313" key="3">
    <source>
        <dbReference type="EMBL" id="KAF0401370.1"/>
    </source>
</evidence>
<name>A0A8H3X3R4_GIGMA</name>
<dbReference type="Proteomes" id="UP000439903">
    <property type="component" value="Unassembled WGS sequence"/>
</dbReference>
<keyword evidence="2" id="KW-0812">Transmembrane</keyword>
<feature type="compositionally biased region" description="Polar residues" evidence="1">
    <location>
        <begin position="1"/>
        <end position="15"/>
    </location>
</feature>
<protein>
    <recommendedName>
        <fullName evidence="5">Transmembrane protein</fullName>
    </recommendedName>
</protein>
<evidence type="ECO:0008006" key="5">
    <source>
        <dbReference type="Google" id="ProtNLM"/>
    </source>
</evidence>
<feature type="transmembrane region" description="Helical" evidence="2">
    <location>
        <begin position="222"/>
        <end position="242"/>
    </location>
</feature>
<evidence type="ECO:0000256" key="2">
    <source>
        <dbReference type="SAM" id="Phobius"/>
    </source>
</evidence>
<reference evidence="3 4" key="1">
    <citation type="journal article" date="2019" name="Environ. Microbiol.">
        <title>At the nexus of three kingdoms: the genome of the mycorrhizal fungus Gigaspora margarita provides insights into plant, endobacterial and fungal interactions.</title>
        <authorList>
            <person name="Venice F."/>
            <person name="Ghignone S."/>
            <person name="Salvioli di Fossalunga A."/>
            <person name="Amselem J."/>
            <person name="Novero M."/>
            <person name="Xianan X."/>
            <person name="Sedzielewska Toro K."/>
            <person name="Morin E."/>
            <person name="Lipzen A."/>
            <person name="Grigoriev I.V."/>
            <person name="Henrissat B."/>
            <person name="Martin F.M."/>
            <person name="Bonfante P."/>
        </authorList>
    </citation>
    <scope>NUCLEOTIDE SEQUENCE [LARGE SCALE GENOMIC DNA]</scope>
    <source>
        <strain evidence="3 4">BEG34</strain>
    </source>
</reference>
<comment type="caution">
    <text evidence="3">The sequence shown here is derived from an EMBL/GenBank/DDBJ whole genome shotgun (WGS) entry which is preliminary data.</text>
</comment>
<dbReference type="EMBL" id="WTPW01002024">
    <property type="protein sequence ID" value="KAF0401370.1"/>
    <property type="molecule type" value="Genomic_DNA"/>
</dbReference>
<dbReference type="OrthoDB" id="2475211at2759"/>
<sequence>MSIVNSSFAQKMSENTPTQSSTPSTSGQTLPADKTNVLQRENEYLQKHIKIELDQWRKNNYNSIKHSIISIVICAISLVFGVFLLASNSFQNQIKNIITTSFIGAGGTISLLGSLSSLRDLFKKIDEKKQYVNDFTDLLKKFQSKSEDKGNSQGIAVNNQDDLYEHMNNQTKILKFLKKLNRHMQYMSICRSLYVSITSLIFVTLSIISVFLLIFVPDEQSLFKTIDILLITFSAFCLLGNISDMINIQLIIPKITEKFSTENEKKYEYKIKLKDIYEHLKQQPNKGLCSNFIKCLELLTFVILYHSTSFMV</sequence>
<feature type="region of interest" description="Disordered" evidence="1">
    <location>
        <begin position="1"/>
        <end position="32"/>
    </location>
</feature>
<evidence type="ECO:0000313" key="4">
    <source>
        <dbReference type="Proteomes" id="UP000439903"/>
    </source>
</evidence>
<feature type="compositionally biased region" description="Low complexity" evidence="1">
    <location>
        <begin position="16"/>
        <end position="29"/>
    </location>
</feature>
<feature type="transmembrane region" description="Helical" evidence="2">
    <location>
        <begin position="67"/>
        <end position="85"/>
    </location>
</feature>
<keyword evidence="2" id="KW-1133">Transmembrane helix</keyword>
<organism evidence="3 4">
    <name type="scientific">Gigaspora margarita</name>
    <dbReference type="NCBI Taxonomy" id="4874"/>
    <lineage>
        <taxon>Eukaryota</taxon>
        <taxon>Fungi</taxon>
        <taxon>Fungi incertae sedis</taxon>
        <taxon>Mucoromycota</taxon>
        <taxon>Glomeromycotina</taxon>
        <taxon>Glomeromycetes</taxon>
        <taxon>Diversisporales</taxon>
        <taxon>Gigasporaceae</taxon>
        <taxon>Gigaspora</taxon>
    </lineage>
</organism>
<dbReference type="AlphaFoldDB" id="A0A8H3X3R4"/>
<feature type="transmembrane region" description="Helical" evidence="2">
    <location>
        <begin position="97"/>
        <end position="118"/>
    </location>
</feature>